<evidence type="ECO:0000256" key="6">
    <source>
        <dbReference type="ARBA" id="ARBA00023212"/>
    </source>
</evidence>
<organism evidence="10 11">
    <name type="scientific">Echinococcus multilocularis</name>
    <name type="common">Fox tapeworm</name>
    <dbReference type="NCBI Taxonomy" id="6211"/>
    <lineage>
        <taxon>Eukaryota</taxon>
        <taxon>Metazoa</taxon>
        <taxon>Spiralia</taxon>
        <taxon>Lophotrochozoa</taxon>
        <taxon>Platyhelminthes</taxon>
        <taxon>Cestoda</taxon>
        <taxon>Eucestoda</taxon>
        <taxon>Cyclophyllidea</taxon>
        <taxon>Taeniidae</taxon>
        <taxon>Echinococcus</taxon>
    </lineage>
</organism>
<dbReference type="Gene3D" id="3.40.50.300">
    <property type="entry name" value="P-loop containing nucleotide triphosphate hydrolases"/>
    <property type="match status" value="1"/>
</dbReference>
<dbReference type="InterPro" id="IPR003593">
    <property type="entry name" value="AAA+_ATPase"/>
</dbReference>
<dbReference type="Gene3D" id="1.10.8.60">
    <property type="match status" value="1"/>
</dbReference>
<reference evidence="10" key="2">
    <citation type="submission" date="2015-11" db="EMBL/GenBank/DDBJ databases">
        <authorList>
            <person name="Zhang Y."/>
            <person name="Guo Z."/>
        </authorList>
    </citation>
    <scope>NUCLEOTIDE SEQUENCE</scope>
</reference>
<dbReference type="InterPro" id="IPR003959">
    <property type="entry name" value="ATPase_AAA_core"/>
</dbReference>
<feature type="domain" description="AAA+ ATPase" evidence="9">
    <location>
        <begin position="173"/>
        <end position="316"/>
    </location>
</feature>
<dbReference type="InterPro" id="IPR050304">
    <property type="entry name" value="MT-severing_AAA_ATPase"/>
</dbReference>
<dbReference type="GO" id="GO:0000922">
    <property type="term" value="C:spindle pole"/>
    <property type="evidence" value="ECO:0007669"/>
    <property type="project" value="UniProtKB-SubCell"/>
</dbReference>
<keyword evidence="7" id="KW-0413">Isomerase</keyword>
<dbReference type="GO" id="GO:0005874">
    <property type="term" value="C:microtubule"/>
    <property type="evidence" value="ECO:0007669"/>
    <property type="project" value="UniProtKB-KW"/>
</dbReference>
<dbReference type="STRING" id="6211.A0A068XW69"/>
<dbReference type="OMA" id="LHAPRYE"/>
<evidence type="ECO:0000256" key="5">
    <source>
        <dbReference type="ARBA" id="ARBA00022840"/>
    </source>
</evidence>
<dbReference type="PANTHER" id="PTHR23074:SF78">
    <property type="entry name" value="KATANIN P60 ATPASE-CONTAINING SUBUNIT A-LIKE 2"/>
    <property type="match status" value="1"/>
</dbReference>
<dbReference type="InterPro" id="IPR041569">
    <property type="entry name" value="AAA_lid_3"/>
</dbReference>
<evidence type="ECO:0000259" key="9">
    <source>
        <dbReference type="SMART" id="SM00382"/>
    </source>
</evidence>
<protein>
    <submittedName>
        <fullName evidence="10">Katanin p60 ATPase containing subunit</fullName>
    </submittedName>
</protein>
<evidence type="ECO:0000256" key="2">
    <source>
        <dbReference type="ARBA" id="ARBA00022490"/>
    </source>
</evidence>
<evidence type="ECO:0000313" key="10">
    <source>
        <dbReference type="EMBL" id="CDS36467.1"/>
    </source>
</evidence>
<sequence>MSKYPRISRKKDANYDERKQRGSGSNKSRMARSSSTKFGKANEMLTKDDPTNHENCQLLQESLSEIVAEGRVLNKTKGNTPLTDYQTLLSNENNAICENQTSQERILKPLGLFAGYSPEWAELAQAISREIYLQNPNVHWDDIVGLETAKQLVKEAVVYPVSYPELFSGILSPWKGLLLYGPPGTGKTLLAKAVATECKTTFFNISASSIISKWRGDSEKLVRVLFDMARFHSPSTIFLDELDSLMSQRGSDGGSTVGMGEHEGSRRMKTELLIQMDGLAKSDDLIFLLAASNIPWELDHAMLRRLEKRILVDLPNFEARKRMFENLLPPKQKPSKTGIPQLTAKIDYAHMAELTKGYSGSDIHLVCKETAMNVVRKVFTVLDEAKNNQTLLQTKLHFDPITSGDVESAIRRTKPSGMAFSEKYRKWQEKFGSS</sequence>
<comment type="subcellular location">
    <subcellularLocation>
        <location evidence="1">Cytoplasm</location>
        <location evidence="1">Cytoskeleton</location>
        <location evidence="1">Spindle pole</location>
    </subcellularLocation>
</comment>
<dbReference type="SUPFAM" id="SSF52540">
    <property type="entry name" value="P-loop containing nucleoside triphosphate hydrolases"/>
    <property type="match status" value="1"/>
</dbReference>
<keyword evidence="4" id="KW-0547">Nucleotide-binding</keyword>
<keyword evidence="2" id="KW-0963">Cytoplasm</keyword>
<dbReference type="Pfam" id="PF00004">
    <property type="entry name" value="AAA"/>
    <property type="match status" value="1"/>
</dbReference>
<dbReference type="Pfam" id="PF17862">
    <property type="entry name" value="AAA_lid_3"/>
    <property type="match status" value="1"/>
</dbReference>
<evidence type="ECO:0000256" key="1">
    <source>
        <dbReference type="ARBA" id="ARBA00004647"/>
    </source>
</evidence>
<feature type="compositionally biased region" description="Basic and acidic residues" evidence="8">
    <location>
        <begin position="10"/>
        <end position="20"/>
    </location>
</feature>
<feature type="compositionally biased region" description="Polar residues" evidence="8">
    <location>
        <begin position="22"/>
        <end position="37"/>
    </location>
</feature>
<dbReference type="Proteomes" id="UP000017246">
    <property type="component" value="Unassembled WGS sequence"/>
</dbReference>
<evidence type="ECO:0000256" key="3">
    <source>
        <dbReference type="ARBA" id="ARBA00022701"/>
    </source>
</evidence>
<evidence type="ECO:0000256" key="4">
    <source>
        <dbReference type="ARBA" id="ARBA00022741"/>
    </source>
</evidence>
<dbReference type="EMBL" id="LN902849">
    <property type="protein sequence ID" value="CDS36467.1"/>
    <property type="molecule type" value="Genomic_DNA"/>
</dbReference>
<keyword evidence="3" id="KW-0493">Microtubule</keyword>
<dbReference type="GO" id="GO:0016887">
    <property type="term" value="F:ATP hydrolysis activity"/>
    <property type="evidence" value="ECO:0007669"/>
    <property type="project" value="InterPro"/>
</dbReference>
<dbReference type="CDD" id="cd19509">
    <property type="entry name" value="RecA-like_VPS4-like"/>
    <property type="match status" value="1"/>
</dbReference>
<dbReference type="OrthoDB" id="191529at2759"/>
<evidence type="ECO:0000256" key="7">
    <source>
        <dbReference type="ARBA" id="ARBA00023235"/>
    </source>
</evidence>
<dbReference type="InterPro" id="IPR027417">
    <property type="entry name" value="P-loop_NTPase"/>
</dbReference>
<feature type="region of interest" description="Disordered" evidence="8">
    <location>
        <begin position="1"/>
        <end position="52"/>
    </location>
</feature>
<accession>A0A068XW69</accession>
<dbReference type="GO" id="GO:0005524">
    <property type="term" value="F:ATP binding"/>
    <property type="evidence" value="ECO:0007669"/>
    <property type="project" value="UniProtKB-KW"/>
</dbReference>
<dbReference type="eggNOG" id="KOG0738">
    <property type="taxonomic scope" value="Eukaryota"/>
</dbReference>
<gene>
    <name evidence="10" type="ORF">EmuJ_000356500</name>
</gene>
<evidence type="ECO:0000313" key="11">
    <source>
        <dbReference type="Proteomes" id="UP000017246"/>
    </source>
</evidence>
<name>A0A068XW69_ECHMU</name>
<evidence type="ECO:0000256" key="8">
    <source>
        <dbReference type="SAM" id="MobiDB-lite"/>
    </source>
</evidence>
<keyword evidence="5" id="KW-0067">ATP-binding</keyword>
<proteinExistence type="predicted"/>
<keyword evidence="6" id="KW-0206">Cytoskeleton</keyword>
<keyword evidence="11" id="KW-1185">Reference proteome</keyword>
<dbReference type="PANTHER" id="PTHR23074">
    <property type="entry name" value="AAA DOMAIN-CONTAINING"/>
    <property type="match status" value="1"/>
</dbReference>
<dbReference type="FunFam" id="3.40.50.300:FF:000434">
    <property type="entry name" value="Katanin p60 ATPase-containing subunit A-like 2"/>
    <property type="match status" value="1"/>
</dbReference>
<reference evidence="10" key="1">
    <citation type="journal article" date="2013" name="Nature">
        <title>The genomes of four tapeworm species reveal adaptations to parasitism.</title>
        <authorList>
            <person name="Tsai I.J."/>
            <person name="Zarowiecki M."/>
            <person name="Holroyd N."/>
            <person name="Garciarrubio A."/>
            <person name="Sanchez-Flores A."/>
            <person name="Brooks K.L."/>
            <person name="Tracey A."/>
            <person name="Bobes R.J."/>
            <person name="Fragoso G."/>
            <person name="Sciutto E."/>
            <person name="Aslett M."/>
            <person name="Beasley H."/>
            <person name="Bennett H.M."/>
            <person name="Cai J."/>
            <person name="Camicia F."/>
            <person name="Clark R."/>
            <person name="Cucher M."/>
            <person name="De Silva N."/>
            <person name="Day T.A."/>
            <person name="Deplazes P."/>
            <person name="Estrada K."/>
            <person name="Fernandez C."/>
            <person name="Holland P.W."/>
            <person name="Hou J."/>
            <person name="Hu S."/>
            <person name="Huckvale T."/>
            <person name="Hung S.S."/>
            <person name="Kamenetzky L."/>
            <person name="Keane J.A."/>
            <person name="Kiss F."/>
            <person name="Koziol U."/>
            <person name="Lambert O."/>
            <person name="Liu K."/>
            <person name="Luo X."/>
            <person name="Luo Y."/>
            <person name="Macchiaroli N."/>
            <person name="Nichol S."/>
            <person name="Paps J."/>
            <person name="Parkinson J."/>
            <person name="Pouchkina-Stantcheva N."/>
            <person name="Riddiford N."/>
            <person name="Rosenzvit M."/>
            <person name="Salinas G."/>
            <person name="Wasmuth J.D."/>
            <person name="Zamanian M."/>
            <person name="Zheng Y."/>
            <person name="Cai X."/>
            <person name="Soberon X."/>
            <person name="Olson P.D."/>
            <person name="Laclette J.P."/>
            <person name="Brehm K."/>
            <person name="Berriman M."/>
            <person name="Garciarrubio A."/>
            <person name="Bobes R.J."/>
            <person name="Fragoso G."/>
            <person name="Sanchez-Flores A."/>
            <person name="Estrada K."/>
            <person name="Cevallos M.A."/>
            <person name="Morett E."/>
            <person name="Gonzalez V."/>
            <person name="Portillo T."/>
            <person name="Ochoa-Leyva A."/>
            <person name="Jose M.V."/>
            <person name="Sciutto E."/>
            <person name="Landa A."/>
            <person name="Jimenez L."/>
            <person name="Valdes V."/>
            <person name="Carrero J.C."/>
            <person name="Larralde C."/>
            <person name="Morales-Montor J."/>
            <person name="Limon-Lason J."/>
            <person name="Soberon X."/>
            <person name="Laclette J.P."/>
        </authorList>
    </citation>
    <scope>NUCLEOTIDE SEQUENCE [LARGE SCALE GENOMIC DNA]</scope>
</reference>
<dbReference type="GO" id="GO:0016853">
    <property type="term" value="F:isomerase activity"/>
    <property type="evidence" value="ECO:0007669"/>
    <property type="project" value="UniProtKB-KW"/>
</dbReference>
<dbReference type="AlphaFoldDB" id="A0A068XW69"/>
<dbReference type="SMART" id="SM00382">
    <property type="entry name" value="AAA"/>
    <property type="match status" value="1"/>
</dbReference>